<dbReference type="Gene3D" id="2.60.120.620">
    <property type="entry name" value="q2cbj1_9rhob like domain"/>
    <property type="match status" value="1"/>
</dbReference>
<gene>
    <name evidence="1" type="ORF">POL68_00585</name>
</gene>
<accession>A0ABT5D1K2</accession>
<sequence length="248" mass="27323">MSEYVTHRNALTGPPLESLREALLTSRFVSRSPLMGTFQASRGFAFIFTEEGRATLEERFPFLSDYLALVTSPATVRGLLPWRERLFGPRPERLRPNAFYVNLLLLEAGKGVGRHIDATLQDPSGVQDAVPEHVSVLYLQVPSGVQGGALRMLRDDRPVGQVVPRPGLLVQFRGDLQHEVQPFTGGSEGALRASLVCEQYAFGEDALARLPPFRIQSKAGFGAYLDAHRDRGAPEAQKLSLNGRRSIS</sequence>
<dbReference type="RefSeq" id="WP_272134107.1">
    <property type="nucleotide sequence ID" value="NZ_JAQNDM010000001.1"/>
</dbReference>
<organism evidence="1 2">
    <name type="scientific">Stigmatella ashevillensis</name>
    <dbReference type="NCBI Taxonomy" id="2995309"/>
    <lineage>
        <taxon>Bacteria</taxon>
        <taxon>Pseudomonadati</taxon>
        <taxon>Myxococcota</taxon>
        <taxon>Myxococcia</taxon>
        <taxon>Myxococcales</taxon>
        <taxon>Cystobacterineae</taxon>
        <taxon>Archangiaceae</taxon>
        <taxon>Stigmatella</taxon>
    </lineage>
</organism>
<evidence type="ECO:0000313" key="2">
    <source>
        <dbReference type="Proteomes" id="UP001221838"/>
    </source>
</evidence>
<dbReference type="EMBL" id="JAQNDM010000001">
    <property type="protein sequence ID" value="MDC0706959.1"/>
    <property type="molecule type" value="Genomic_DNA"/>
</dbReference>
<keyword evidence="2" id="KW-1185">Reference proteome</keyword>
<dbReference type="Proteomes" id="UP001221838">
    <property type="component" value="Unassembled WGS sequence"/>
</dbReference>
<proteinExistence type="predicted"/>
<protein>
    <submittedName>
        <fullName evidence="1">2OG-Fe(II) oxygenase</fullName>
    </submittedName>
</protein>
<reference evidence="1 2" key="1">
    <citation type="submission" date="2022-11" db="EMBL/GenBank/DDBJ databases">
        <title>Minimal conservation of predation-associated metabolite biosynthetic gene clusters underscores biosynthetic potential of Myxococcota including descriptions for ten novel species: Archangium lansinium sp. nov., Myxococcus landrumus sp. nov., Nannocystis bai.</title>
        <authorList>
            <person name="Ahearne A."/>
            <person name="Stevens C."/>
            <person name="Dowd S."/>
        </authorList>
    </citation>
    <scope>NUCLEOTIDE SEQUENCE [LARGE SCALE GENOMIC DNA]</scope>
    <source>
        <strain evidence="1 2">NCWAL01</strain>
    </source>
</reference>
<evidence type="ECO:0000313" key="1">
    <source>
        <dbReference type="EMBL" id="MDC0706959.1"/>
    </source>
</evidence>
<comment type="caution">
    <text evidence="1">The sequence shown here is derived from an EMBL/GenBank/DDBJ whole genome shotgun (WGS) entry which is preliminary data.</text>
</comment>
<name>A0ABT5D1K2_9BACT</name>